<dbReference type="PROSITE" id="PS50112">
    <property type="entry name" value="PAS"/>
    <property type="match status" value="1"/>
</dbReference>
<evidence type="ECO:0000256" key="2">
    <source>
        <dbReference type="ARBA" id="ARBA00012438"/>
    </source>
</evidence>
<dbReference type="SUPFAM" id="SSF47384">
    <property type="entry name" value="Homodimeric domain of signal transducing histidine kinase"/>
    <property type="match status" value="1"/>
</dbReference>
<proteinExistence type="predicted"/>
<sequence length="774" mass="85080">MGMVWRGEVRRRRERSPLPVSPLPRHPEGLAHLPRRRRHRLRLAPDPRRRGLVLGASPARVPGSPTPEAGTVRFRPGHRSPTIHCIFIEPEREGAAMGERREDTEGPFGQGEDGAEIQIPTPKILIVDDTAANLLAFEAALEPLGYEIVKAVSGRAALRHLLRHDFSLVLMDVQMPDMNGIETVKLIKRSKRHRYIPILFITAVHRSMSFILEGYETGAVDYVLKPCQPSILRSKVTVLVELFRQKEIVKRQAALLREREREAMERRAERRYQGIIEAMPICVWTTHGNGAFHDANDAWSRYAGVRGRKDVGRALLAALHPEDRKQVLALWRKALRRRIGVEVQARLRRADGVYRWHLARAVPQRDEGHVRGWILTATDIDEQKRAEEAAHRARKEAESANFEIMKDEFLATISHELNTPLTAIVGWSSLLATGALDGASAERGLDTIARSARAEQRVIEDILDASRIATGRLQVHLSPLDPTAIVHEAVDALRPLARAKGVTFECEVDSSGASMMADPDRLWQITWKLVFNAIKFTPSGGRVDVRFEHLGKRFLLTVSDTGEGITHGRLPQVFRSFSQEDASTKRKHGGLGLGLSIVQKLVELHGGTVSAASAGKGSGATFTVSLPSQEGPEQGAPATRVARYDRRILEGTRVLLVTPDVEARALCADVLQRRGAAVFSVSSAEEAVAFVAESAPPDVVVSDLVTRGGDDAAFLERLRSRDGQHLPSIAVLEAAEVDQTWQALSAGFRGSIAKPIHPAHLVAAIASVGPGSGG</sequence>
<accession>A0A6N7PLM0</accession>
<dbReference type="Gene3D" id="1.10.287.130">
    <property type="match status" value="1"/>
</dbReference>
<dbReference type="SMART" id="SM00387">
    <property type="entry name" value="HATPase_c"/>
    <property type="match status" value="1"/>
</dbReference>
<evidence type="ECO:0000259" key="8">
    <source>
        <dbReference type="PROSITE" id="PS50109"/>
    </source>
</evidence>
<dbReference type="CDD" id="cd00082">
    <property type="entry name" value="HisKA"/>
    <property type="match status" value="1"/>
</dbReference>
<dbReference type="SUPFAM" id="SSF55785">
    <property type="entry name" value="PYP-like sensor domain (PAS domain)"/>
    <property type="match status" value="1"/>
</dbReference>
<feature type="modified residue" description="4-aspartylphosphate" evidence="6">
    <location>
        <position position="703"/>
    </location>
</feature>
<dbReference type="InterPro" id="IPR003594">
    <property type="entry name" value="HATPase_dom"/>
</dbReference>
<dbReference type="NCBIfam" id="TIGR00229">
    <property type="entry name" value="sensory_box"/>
    <property type="match status" value="1"/>
</dbReference>
<dbReference type="AlphaFoldDB" id="A0A6N7PLM0"/>
<dbReference type="Gene3D" id="3.40.50.2300">
    <property type="match status" value="2"/>
</dbReference>
<dbReference type="SMART" id="SM00448">
    <property type="entry name" value="REC"/>
    <property type="match status" value="2"/>
</dbReference>
<dbReference type="InterPro" id="IPR000700">
    <property type="entry name" value="PAS-assoc_C"/>
</dbReference>
<dbReference type="InterPro" id="IPR003661">
    <property type="entry name" value="HisK_dim/P_dom"/>
</dbReference>
<feature type="compositionally biased region" description="Basic residues" evidence="7">
    <location>
        <begin position="33"/>
        <end position="42"/>
    </location>
</feature>
<dbReference type="FunFam" id="3.30.450.20:FF:000099">
    <property type="entry name" value="Sensory box sensor histidine kinase"/>
    <property type="match status" value="1"/>
</dbReference>
<dbReference type="InterPro" id="IPR013655">
    <property type="entry name" value="PAS_fold_3"/>
</dbReference>
<dbReference type="CDD" id="cd00130">
    <property type="entry name" value="PAS"/>
    <property type="match status" value="1"/>
</dbReference>
<dbReference type="InterPro" id="IPR001789">
    <property type="entry name" value="Sig_transdc_resp-reg_receiver"/>
</dbReference>
<dbReference type="EC" id="2.7.13.3" evidence="2"/>
<dbReference type="PROSITE" id="PS50113">
    <property type="entry name" value="PAC"/>
    <property type="match status" value="1"/>
</dbReference>
<dbReference type="PANTHER" id="PTHR43547">
    <property type="entry name" value="TWO-COMPONENT HISTIDINE KINASE"/>
    <property type="match status" value="1"/>
</dbReference>
<feature type="domain" description="Response regulatory" evidence="9">
    <location>
        <begin position="123"/>
        <end position="240"/>
    </location>
</feature>
<dbReference type="Gene3D" id="3.30.450.20">
    <property type="entry name" value="PAS domain"/>
    <property type="match status" value="1"/>
</dbReference>
<keyword evidence="3 6" id="KW-0597">Phosphoprotein</keyword>
<dbReference type="SMART" id="SM00388">
    <property type="entry name" value="HisKA"/>
    <property type="match status" value="1"/>
</dbReference>
<name>A0A6N7PLM0_9BACT</name>
<evidence type="ECO:0000256" key="3">
    <source>
        <dbReference type="ARBA" id="ARBA00022553"/>
    </source>
</evidence>
<dbReference type="InterPro" id="IPR036890">
    <property type="entry name" value="HATPase_C_sf"/>
</dbReference>
<evidence type="ECO:0000313" key="12">
    <source>
        <dbReference type="EMBL" id="MRG91140.1"/>
    </source>
</evidence>
<dbReference type="InterPro" id="IPR036097">
    <property type="entry name" value="HisK_dim/P_sf"/>
</dbReference>
<evidence type="ECO:0000259" key="11">
    <source>
        <dbReference type="PROSITE" id="PS50113"/>
    </source>
</evidence>
<dbReference type="EMBL" id="WJIE01000001">
    <property type="protein sequence ID" value="MRG91140.1"/>
    <property type="molecule type" value="Genomic_DNA"/>
</dbReference>
<dbReference type="SUPFAM" id="SSF52172">
    <property type="entry name" value="CheY-like"/>
    <property type="match status" value="2"/>
</dbReference>
<dbReference type="InterPro" id="IPR035965">
    <property type="entry name" value="PAS-like_dom_sf"/>
</dbReference>
<feature type="modified residue" description="4-aspartylphosphate" evidence="6">
    <location>
        <position position="172"/>
    </location>
</feature>
<dbReference type="InterPro" id="IPR001610">
    <property type="entry name" value="PAC"/>
</dbReference>
<dbReference type="InterPro" id="IPR005467">
    <property type="entry name" value="His_kinase_dom"/>
</dbReference>
<feature type="domain" description="Histidine kinase" evidence="8">
    <location>
        <begin position="412"/>
        <end position="630"/>
    </location>
</feature>
<organism evidence="12 13">
    <name type="scientific">Polyangium spumosum</name>
    <dbReference type="NCBI Taxonomy" id="889282"/>
    <lineage>
        <taxon>Bacteria</taxon>
        <taxon>Pseudomonadati</taxon>
        <taxon>Myxococcota</taxon>
        <taxon>Polyangia</taxon>
        <taxon>Polyangiales</taxon>
        <taxon>Polyangiaceae</taxon>
        <taxon>Polyangium</taxon>
    </lineage>
</organism>
<dbReference type="FunFam" id="3.30.565.10:FF:000006">
    <property type="entry name" value="Sensor histidine kinase WalK"/>
    <property type="match status" value="1"/>
</dbReference>
<evidence type="ECO:0000256" key="4">
    <source>
        <dbReference type="ARBA" id="ARBA00022679"/>
    </source>
</evidence>
<dbReference type="GO" id="GO:0000155">
    <property type="term" value="F:phosphorelay sensor kinase activity"/>
    <property type="evidence" value="ECO:0007669"/>
    <property type="project" value="InterPro"/>
</dbReference>
<dbReference type="Pfam" id="PF02518">
    <property type="entry name" value="HATPase_c"/>
    <property type="match status" value="1"/>
</dbReference>
<evidence type="ECO:0000313" key="13">
    <source>
        <dbReference type="Proteomes" id="UP000440224"/>
    </source>
</evidence>
<feature type="domain" description="Response regulatory" evidence="9">
    <location>
        <begin position="653"/>
        <end position="769"/>
    </location>
</feature>
<dbReference type="PROSITE" id="PS50110">
    <property type="entry name" value="RESPONSE_REGULATORY"/>
    <property type="match status" value="2"/>
</dbReference>
<dbReference type="Pfam" id="PF00072">
    <property type="entry name" value="Response_reg"/>
    <property type="match status" value="2"/>
</dbReference>
<dbReference type="OrthoDB" id="9796100at2"/>
<protein>
    <recommendedName>
        <fullName evidence="2">histidine kinase</fullName>
        <ecNumber evidence="2">2.7.13.3</ecNumber>
    </recommendedName>
</protein>
<dbReference type="SMART" id="SM00091">
    <property type="entry name" value="PAS"/>
    <property type="match status" value="1"/>
</dbReference>
<evidence type="ECO:0000259" key="9">
    <source>
        <dbReference type="PROSITE" id="PS50110"/>
    </source>
</evidence>
<comment type="catalytic activity">
    <reaction evidence="1">
        <text>ATP + protein L-histidine = ADP + protein N-phospho-L-histidine.</text>
        <dbReference type="EC" id="2.7.13.3"/>
    </reaction>
</comment>
<evidence type="ECO:0000256" key="7">
    <source>
        <dbReference type="SAM" id="MobiDB-lite"/>
    </source>
</evidence>
<keyword evidence="4" id="KW-0808">Transferase</keyword>
<dbReference type="Proteomes" id="UP000440224">
    <property type="component" value="Unassembled WGS sequence"/>
</dbReference>
<evidence type="ECO:0000259" key="10">
    <source>
        <dbReference type="PROSITE" id="PS50112"/>
    </source>
</evidence>
<dbReference type="PROSITE" id="PS50109">
    <property type="entry name" value="HIS_KIN"/>
    <property type="match status" value="1"/>
</dbReference>
<dbReference type="InterPro" id="IPR011006">
    <property type="entry name" value="CheY-like_superfamily"/>
</dbReference>
<evidence type="ECO:0000256" key="6">
    <source>
        <dbReference type="PROSITE-ProRule" id="PRU00169"/>
    </source>
</evidence>
<dbReference type="PRINTS" id="PR00344">
    <property type="entry name" value="BCTRLSENSOR"/>
</dbReference>
<evidence type="ECO:0000256" key="1">
    <source>
        <dbReference type="ARBA" id="ARBA00000085"/>
    </source>
</evidence>
<comment type="caution">
    <text evidence="12">The sequence shown here is derived from an EMBL/GenBank/DDBJ whole genome shotgun (WGS) entry which is preliminary data.</text>
</comment>
<dbReference type="SUPFAM" id="SSF55874">
    <property type="entry name" value="ATPase domain of HSP90 chaperone/DNA topoisomerase II/histidine kinase"/>
    <property type="match status" value="1"/>
</dbReference>
<keyword evidence="5" id="KW-0418">Kinase</keyword>
<dbReference type="SMART" id="SM00086">
    <property type="entry name" value="PAC"/>
    <property type="match status" value="1"/>
</dbReference>
<dbReference type="Pfam" id="PF00512">
    <property type="entry name" value="HisKA"/>
    <property type="match status" value="1"/>
</dbReference>
<reference evidence="12 13" key="1">
    <citation type="submission" date="2019-10" db="EMBL/GenBank/DDBJ databases">
        <title>A soil myxobacterium in the family Polyangiaceae.</title>
        <authorList>
            <person name="Li Y."/>
            <person name="Wang J."/>
        </authorList>
    </citation>
    <scope>NUCLEOTIDE SEQUENCE [LARGE SCALE GENOMIC DNA]</scope>
    <source>
        <strain evidence="12 13">DSM 14734</strain>
    </source>
</reference>
<gene>
    <name evidence="12" type="ORF">GF068_04280</name>
</gene>
<evidence type="ECO:0000256" key="5">
    <source>
        <dbReference type="ARBA" id="ARBA00022777"/>
    </source>
</evidence>
<keyword evidence="13" id="KW-1185">Reference proteome</keyword>
<dbReference type="Gene3D" id="3.30.565.10">
    <property type="entry name" value="Histidine kinase-like ATPase, C-terminal domain"/>
    <property type="match status" value="1"/>
</dbReference>
<dbReference type="Pfam" id="PF08447">
    <property type="entry name" value="PAS_3"/>
    <property type="match status" value="1"/>
</dbReference>
<dbReference type="InterPro" id="IPR004358">
    <property type="entry name" value="Sig_transdc_His_kin-like_C"/>
</dbReference>
<dbReference type="PANTHER" id="PTHR43547:SF2">
    <property type="entry name" value="HYBRID SIGNAL TRANSDUCTION HISTIDINE KINASE C"/>
    <property type="match status" value="1"/>
</dbReference>
<feature type="region of interest" description="Disordered" evidence="7">
    <location>
        <begin position="1"/>
        <end position="75"/>
    </location>
</feature>
<feature type="domain" description="PAC" evidence="11">
    <location>
        <begin position="341"/>
        <end position="392"/>
    </location>
</feature>
<dbReference type="InterPro" id="IPR000014">
    <property type="entry name" value="PAS"/>
</dbReference>
<feature type="domain" description="PAS" evidence="10">
    <location>
        <begin position="268"/>
        <end position="338"/>
    </location>
</feature>